<dbReference type="AlphaFoldDB" id="A0A8S1HIP7"/>
<reference evidence="1" key="1">
    <citation type="submission" date="2020-10" db="EMBL/GenBank/DDBJ databases">
        <authorList>
            <person name="Kikuchi T."/>
        </authorList>
    </citation>
    <scope>NUCLEOTIDE SEQUENCE</scope>
    <source>
        <strain evidence="1">NKZ352</strain>
    </source>
</reference>
<gene>
    <name evidence="1" type="ORF">CAUJ_LOCUS12322</name>
</gene>
<dbReference type="OrthoDB" id="5866055at2759"/>
<dbReference type="EMBL" id="CAJGYM010000072">
    <property type="protein sequence ID" value="CAD6196408.1"/>
    <property type="molecule type" value="Genomic_DNA"/>
</dbReference>
<accession>A0A8S1HIP7</accession>
<organism evidence="1 2">
    <name type="scientific">Caenorhabditis auriculariae</name>
    <dbReference type="NCBI Taxonomy" id="2777116"/>
    <lineage>
        <taxon>Eukaryota</taxon>
        <taxon>Metazoa</taxon>
        <taxon>Ecdysozoa</taxon>
        <taxon>Nematoda</taxon>
        <taxon>Chromadorea</taxon>
        <taxon>Rhabditida</taxon>
        <taxon>Rhabditina</taxon>
        <taxon>Rhabditomorpha</taxon>
        <taxon>Rhabditoidea</taxon>
        <taxon>Rhabditidae</taxon>
        <taxon>Peloderinae</taxon>
        <taxon>Caenorhabditis</taxon>
    </lineage>
</organism>
<sequence length="425" mass="49062">MKFTGTHVWMNGATATRLLVVVLFRLVHWVLLLESDLYALIKRLLRPEQTLIEVFNLVGRFRIDETDAARDSDFLIFHDYFTNFDEICESYWSVYHITESYVYLVKHENRGPADDENEKNKENAEPSIEKCSKLTRYLFNNAEKVARIKFDDFAKLARALPPFRARVVMIHSTPCGGGTVAAKLLQSCDRSQRSLLVLGEPPALTSLALLLNVCSIERMRAITQATMRFCLLHQKPNQTVVLKARPCCTKLVPYVHSTCPSVHHVFISTRSPVDVITRLVLHTSLQMPVFSMTCWMMKNWPLLCDTFFSWRQLEAETVVKIGPTTEVEFALAQVMGATINYQRNLKYYALDMVYVEDLMRETASVIRPLLNVCDVSDLAIPECIEWKRSEENVLRNVWDSFPLEEHDRLRTKLLVEFLQQECLQS</sequence>
<evidence type="ECO:0000313" key="2">
    <source>
        <dbReference type="Proteomes" id="UP000835052"/>
    </source>
</evidence>
<name>A0A8S1HIP7_9PELO</name>
<evidence type="ECO:0000313" key="1">
    <source>
        <dbReference type="EMBL" id="CAD6196408.1"/>
    </source>
</evidence>
<evidence type="ECO:0008006" key="3">
    <source>
        <dbReference type="Google" id="ProtNLM"/>
    </source>
</evidence>
<proteinExistence type="predicted"/>
<keyword evidence="2" id="KW-1185">Reference proteome</keyword>
<comment type="caution">
    <text evidence="1">The sequence shown here is derived from an EMBL/GenBank/DDBJ whole genome shotgun (WGS) entry which is preliminary data.</text>
</comment>
<protein>
    <recommendedName>
        <fullName evidence="3">Sulfotransferase domain-containing protein</fullName>
    </recommendedName>
</protein>
<dbReference type="Proteomes" id="UP000835052">
    <property type="component" value="Unassembled WGS sequence"/>
</dbReference>